<dbReference type="RefSeq" id="WP_346105791.1">
    <property type="nucleotide sequence ID" value="NZ_BAAAMU010000021.1"/>
</dbReference>
<dbReference type="SUPFAM" id="SSF56024">
    <property type="entry name" value="Phospholipase D/nuclease"/>
    <property type="match status" value="2"/>
</dbReference>
<feature type="chain" id="PRO_5046924041" description="phospholipase D" evidence="7">
    <location>
        <begin position="26"/>
        <end position="419"/>
    </location>
</feature>
<comment type="similarity">
    <text evidence="2">Belongs to the phospholipase D family.</text>
</comment>
<evidence type="ECO:0000256" key="1">
    <source>
        <dbReference type="ARBA" id="ARBA00000798"/>
    </source>
</evidence>
<dbReference type="InterPro" id="IPR025202">
    <property type="entry name" value="PLD-like_dom"/>
</dbReference>
<protein>
    <recommendedName>
        <fullName evidence="3">phospholipase D</fullName>
        <ecNumber evidence="3">3.1.4.4</ecNumber>
    </recommendedName>
</protein>
<comment type="caution">
    <text evidence="9">The sequence shown here is derived from an EMBL/GenBank/DDBJ whole genome shotgun (WGS) entry which is preliminary data.</text>
</comment>
<comment type="catalytic activity">
    <reaction evidence="1">
        <text>a 1,2-diacyl-sn-glycero-3-phosphocholine + H2O = a 1,2-diacyl-sn-glycero-3-phosphate + choline + H(+)</text>
        <dbReference type="Rhea" id="RHEA:14445"/>
        <dbReference type="ChEBI" id="CHEBI:15354"/>
        <dbReference type="ChEBI" id="CHEBI:15377"/>
        <dbReference type="ChEBI" id="CHEBI:15378"/>
        <dbReference type="ChEBI" id="CHEBI:57643"/>
        <dbReference type="ChEBI" id="CHEBI:58608"/>
        <dbReference type="EC" id="3.1.4.4"/>
    </reaction>
</comment>
<dbReference type="Pfam" id="PF13091">
    <property type="entry name" value="PLDc_2"/>
    <property type="match status" value="2"/>
</dbReference>
<dbReference type="Proteomes" id="UP001500064">
    <property type="component" value="Unassembled WGS sequence"/>
</dbReference>
<evidence type="ECO:0000256" key="7">
    <source>
        <dbReference type="SAM" id="SignalP"/>
    </source>
</evidence>
<dbReference type="PROSITE" id="PS50035">
    <property type="entry name" value="PLD"/>
    <property type="match status" value="1"/>
</dbReference>
<dbReference type="InterPro" id="IPR051406">
    <property type="entry name" value="PLD_domain"/>
</dbReference>
<accession>A0ABN2F7X3</accession>
<evidence type="ECO:0000256" key="3">
    <source>
        <dbReference type="ARBA" id="ARBA00012027"/>
    </source>
</evidence>
<dbReference type="PANTHER" id="PTHR43856:SF1">
    <property type="entry name" value="MITOCHONDRIAL CARDIOLIPIN HYDROLASE"/>
    <property type="match status" value="1"/>
</dbReference>
<keyword evidence="4" id="KW-0378">Hydrolase</keyword>
<dbReference type="InterPro" id="IPR001736">
    <property type="entry name" value="PLipase_D/transphosphatidylase"/>
</dbReference>
<dbReference type="EMBL" id="BAAAMU010000021">
    <property type="protein sequence ID" value="GAA1634355.1"/>
    <property type="molecule type" value="Genomic_DNA"/>
</dbReference>
<evidence type="ECO:0000256" key="2">
    <source>
        <dbReference type="ARBA" id="ARBA00008664"/>
    </source>
</evidence>
<keyword evidence="10" id="KW-1185">Reference proteome</keyword>
<dbReference type="EC" id="3.1.4.4" evidence="3"/>
<dbReference type="PANTHER" id="PTHR43856">
    <property type="entry name" value="CARDIOLIPIN HYDROLASE"/>
    <property type="match status" value="1"/>
</dbReference>
<keyword evidence="6" id="KW-0443">Lipid metabolism</keyword>
<reference evidence="9 10" key="1">
    <citation type="journal article" date="2019" name="Int. J. Syst. Evol. Microbiol.">
        <title>The Global Catalogue of Microorganisms (GCM) 10K type strain sequencing project: providing services to taxonomists for standard genome sequencing and annotation.</title>
        <authorList>
            <consortium name="The Broad Institute Genomics Platform"/>
            <consortium name="The Broad Institute Genome Sequencing Center for Infectious Disease"/>
            <person name="Wu L."/>
            <person name="Ma J."/>
        </authorList>
    </citation>
    <scope>NUCLEOTIDE SEQUENCE [LARGE SCALE GENOMIC DNA]</scope>
    <source>
        <strain evidence="9 10">JCM 13929</strain>
    </source>
</reference>
<proteinExistence type="inferred from homology"/>
<evidence type="ECO:0000313" key="10">
    <source>
        <dbReference type="Proteomes" id="UP001500064"/>
    </source>
</evidence>
<feature type="signal peptide" evidence="7">
    <location>
        <begin position="1"/>
        <end position="25"/>
    </location>
</feature>
<dbReference type="Gene3D" id="3.30.870.10">
    <property type="entry name" value="Endonuclease Chain A"/>
    <property type="match status" value="2"/>
</dbReference>
<keyword evidence="5" id="KW-0442">Lipid degradation</keyword>
<keyword evidence="7" id="KW-0732">Signal</keyword>
<evidence type="ECO:0000256" key="6">
    <source>
        <dbReference type="ARBA" id="ARBA00023098"/>
    </source>
</evidence>
<evidence type="ECO:0000256" key="4">
    <source>
        <dbReference type="ARBA" id="ARBA00022801"/>
    </source>
</evidence>
<sequence length="419" mass="45376">MRMKTSTVLACLGALGIGVAPVTGAAADVSGPPVMNAPVFNDPTADSGVAGSPSATQSAVMDQLIRLVKAVPAGGEIRFAMHEFAPGDRSSEVASSLIAAHERGVGVQVIMDSQEDGGNDAVFGQLSAALGTTETAASWAVRCEYPSQDVNRGCIARDYLHDKFATFSRVVAGGTTYDKVVFQSSSNLSNWYLYNSYNDGFTLSDSTVYDGYVRYFKDLRAGRLKPVDPDYFWTTPTGSTYKGHFFPRLSSEGDPIVNVLKLVECGYKDADGVSRQTDIRLALTAFNAARKEIADELIRLRGENCWIDIVYYDDPAKRNVTDYIRGLLARKASNGKYLQVRPCRFTVGNRSVVPHTKLMMIDGAYDGGITPRVYTGSANFTTLENADDSLLRISGRDVHSQYLSWFYKIRSACGGGAAG</sequence>
<evidence type="ECO:0000256" key="5">
    <source>
        <dbReference type="ARBA" id="ARBA00022963"/>
    </source>
</evidence>
<organism evidence="9 10">
    <name type="scientific">Nonomuraea maheshkhaliensis</name>
    <dbReference type="NCBI Taxonomy" id="419590"/>
    <lineage>
        <taxon>Bacteria</taxon>
        <taxon>Bacillati</taxon>
        <taxon>Actinomycetota</taxon>
        <taxon>Actinomycetes</taxon>
        <taxon>Streptosporangiales</taxon>
        <taxon>Streptosporangiaceae</taxon>
        <taxon>Nonomuraea</taxon>
    </lineage>
</organism>
<gene>
    <name evidence="9" type="ORF">GCM10009733_034200</name>
</gene>
<feature type="domain" description="PLD phosphodiesterase" evidence="8">
    <location>
        <begin position="350"/>
        <end position="384"/>
    </location>
</feature>
<name>A0ABN2F7X3_9ACTN</name>
<evidence type="ECO:0000259" key="8">
    <source>
        <dbReference type="PROSITE" id="PS50035"/>
    </source>
</evidence>
<evidence type="ECO:0000313" key="9">
    <source>
        <dbReference type="EMBL" id="GAA1634355.1"/>
    </source>
</evidence>